<comment type="caution">
    <text evidence="3">The sequence shown here is derived from an EMBL/GenBank/DDBJ whole genome shotgun (WGS) entry which is preliminary data.</text>
</comment>
<dbReference type="PANTHER" id="PTHR47880:SF1">
    <property type="entry name" value="OS05G0353300 PROTEIN"/>
    <property type="match status" value="1"/>
</dbReference>
<dbReference type="PROSITE" id="PS51375">
    <property type="entry name" value="PPR"/>
    <property type="match status" value="1"/>
</dbReference>
<evidence type="ECO:0008006" key="5">
    <source>
        <dbReference type="Google" id="ProtNLM"/>
    </source>
</evidence>
<gene>
    <name evidence="3" type="ORF">KC19_4G243500</name>
</gene>
<evidence type="ECO:0000313" key="3">
    <source>
        <dbReference type="EMBL" id="KAG0581339.1"/>
    </source>
</evidence>
<dbReference type="AlphaFoldDB" id="A0A8T0IEJ4"/>
<reference evidence="3" key="1">
    <citation type="submission" date="2020-06" db="EMBL/GenBank/DDBJ databases">
        <title>WGS assembly of Ceratodon purpureus strain R40.</title>
        <authorList>
            <person name="Carey S.B."/>
            <person name="Jenkins J."/>
            <person name="Shu S."/>
            <person name="Lovell J.T."/>
            <person name="Sreedasyam A."/>
            <person name="Maumus F."/>
            <person name="Tiley G.P."/>
            <person name="Fernandez-Pozo N."/>
            <person name="Barry K."/>
            <person name="Chen C."/>
            <person name="Wang M."/>
            <person name="Lipzen A."/>
            <person name="Daum C."/>
            <person name="Saski C.A."/>
            <person name="Payton A.C."/>
            <person name="Mcbreen J.C."/>
            <person name="Conrad R.E."/>
            <person name="Kollar L.M."/>
            <person name="Olsson S."/>
            <person name="Huttunen S."/>
            <person name="Landis J.B."/>
            <person name="Wickett N.J."/>
            <person name="Johnson M.G."/>
            <person name="Rensing S.A."/>
            <person name="Grimwood J."/>
            <person name="Schmutz J."/>
            <person name="Mcdaniel S.F."/>
        </authorList>
    </citation>
    <scope>NUCLEOTIDE SEQUENCE</scope>
    <source>
        <strain evidence="3">R40</strain>
    </source>
</reference>
<dbReference type="EMBL" id="CM026424">
    <property type="protein sequence ID" value="KAG0581339.1"/>
    <property type="molecule type" value="Genomic_DNA"/>
</dbReference>
<dbReference type="Pfam" id="PF01535">
    <property type="entry name" value="PPR"/>
    <property type="match status" value="1"/>
</dbReference>
<organism evidence="3 4">
    <name type="scientific">Ceratodon purpureus</name>
    <name type="common">Fire moss</name>
    <name type="synonym">Dicranum purpureum</name>
    <dbReference type="NCBI Taxonomy" id="3225"/>
    <lineage>
        <taxon>Eukaryota</taxon>
        <taxon>Viridiplantae</taxon>
        <taxon>Streptophyta</taxon>
        <taxon>Embryophyta</taxon>
        <taxon>Bryophyta</taxon>
        <taxon>Bryophytina</taxon>
        <taxon>Bryopsida</taxon>
        <taxon>Dicranidae</taxon>
        <taxon>Pseudoditrichales</taxon>
        <taxon>Ditrichaceae</taxon>
        <taxon>Ceratodon</taxon>
    </lineage>
</organism>
<evidence type="ECO:0000256" key="2">
    <source>
        <dbReference type="PROSITE-ProRule" id="PRU00708"/>
    </source>
</evidence>
<dbReference type="Pfam" id="PF13812">
    <property type="entry name" value="PPR_3"/>
    <property type="match status" value="1"/>
</dbReference>
<dbReference type="PANTHER" id="PTHR47880">
    <property type="entry name" value="OS05G0353300 PROTEIN"/>
    <property type="match status" value="1"/>
</dbReference>
<sequence>MQELLLPDRGYSSAKIADVGVQLRIMALCAVHPIAHGSSSLRPYSQNYDKSAALATSVSALSKARAVKHSHVSPNVQGLSSSDNGFCTKTSLTSSDRALRRGGSSPCFKDTSGLRCSRDDRGSCDAAEHRSNEPFREAIFELEIMVREPAEVLGGMQERLSAKDLELVLTYFAQEGRDSWCALEVYEWMQKENRVRDETQKLMMTIMYEWVMKLVEGERSVEEVKSLLQDMYCVGLKPEFHIIQGIISSYYDRGRKADALCFVKKMLEIGVDDDAQDPVSTLVFKMVRAGEQKEAVEVVRTLRGCGFELRVSAYSAALLAIVKEQEQFTMVQRQVRMLVQSGGLQELETHEIEAFVTYENLLHQEAEEIVRLAEKLGTPDKMPPFYERLLAMYCIAGKGLEAERALWQMKFSGREPPVEMYNTVIGVCGYGKHREAAFRVLRRMEDVGPIPTKKTYSVLIGGFHKGGHYREASEAFQLMLNRGLRPDSHVVLAVLRALQKAGLVSQYLHLCKTLAQVGMIEPCLLYFYIDALNLCIIRTLD</sequence>
<accession>A0A8T0IEJ4</accession>
<dbReference type="InterPro" id="IPR002885">
    <property type="entry name" value="PPR_rpt"/>
</dbReference>
<protein>
    <recommendedName>
        <fullName evidence="5">Pentatricopeptide repeat-containing protein</fullName>
    </recommendedName>
</protein>
<proteinExistence type="predicted"/>
<dbReference type="Gene3D" id="1.25.40.10">
    <property type="entry name" value="Tetratricopeptide repeat domain"/>
    <property type="match status" value="2"/>
</dbReference>
<keyword evidence="4" id="KW-1185">Reference proteome</keyword>
<name>A0A8T0IEJ4_CERPU</name>
<dbReference type="Proteomes" id="UP000822688">
    <property type="component" value="Chromosome 4"/>
</dbReference>
<evidence type="ECO:0000313" key="4">
    <source>
        <dbReference type="Proteomes" id="UP000822688"/>
    </source>
</evidence>
<dbReference type="NCBIfam" id="TIGR00756">
    <property type="entry name" value="PPR"/>
    <property type="match status" value="1"/>
</dbReference>
<evidence type="ECO:0000256" key="1">
    <source>
        <dbReference type="ARBA" id="ARBA00022737"/>
    </source>
</evidence>
<dbReference type="InterPro" id="IPR011990">
    <property type="entry name" value="TPR-like_helical_dom_sf"/>
</dbReference>
<keyword evidence="1" id="KW-0677">Repeat</keyword>
<feature type="repeat" description="PPR" evidence="2">
    <location>
        <begin position="452"/>
        <end position="486"/>
    </location>
</feature>